<protein>
    <submittedName>
        <fullName evidence="1">Uncharacterized protein</fullName>
    </submittedName>
</protein>
<keyword evidence="2" id="KW-1185">Reference proteome</keyword>
<comment type="caution">
    <text evidence="1">The sequence shown here is derived from an EMBL/GenBank/DDBJ whole genome shotgun (WGS) entry which is preliminary data.</text>
</comment>
<organism evidence="1 2">
    <name type="scientific">Gossypium aridum</name>
    <name type="common">American cotton</name>
    <name type="synonym">Erioxylum aridum</name>
    <dbReference type="NCBI Taxonomy" id="34290"/>
    <lineage>
        <taxon>Eukaryota</taxon>
        <taxon>Viridiplantae</taxon>
        <taxon>Streptophyta</taxon>
        <taxon>Embryophyta</taxon>
        <taxon>Tracheophyta</taxon>
        <taxon>Spermatophyta</taxon>
        <taxon>Magnoliopsida</taxon>
        <taxon>eudicotyledons</taxon>
        <taxon>Gunneridae</taxon>
        <taxon>Pentapetalae</taxon>
        <taxon>rosids</taxon>
        <taxon>malvids</taxon>
        <taxon>Malvales</taxon>
        <taxon>Malvaceae</taxon>
        <taxon>Malvoideae</taxon>
        <taxon>Gossypium</taxon>
    </lineage>
</organism>
<dbReference type="EMBL" id="JABFAA010000013">
    <property type="protein sequence ID" value="MBA0699361.1"/>
    <property type="molecule type" value="Genomic_DNA"/>
</dbReference>
<gene>
    <name evidence="1" type="ORF">Goari_001006</name>
</gene>
<name>A0A7J8YIH0_GOSAI</name>
<dbReference type="Proteomes" id="UP000593577">
    <property type="component" value="Unassembled WGS sequence"/>
</dbReference>
<sequence length="94" mass="10924">MQQEKGDSLTEGYMLELWDFTRISVTQNNLQNLKEISTYFELWPSIGIPPIVDLLLRRAVNVLTFLKRLMSITRISEQWAVAQIKQKGDIKCIP</sequence>
<proteinExistence type="predicted"/>
<evidence type="ECO:0000313" key="1">
    <source>
        <dbReference type="EMBL" id="MBA0699361.1"/>
    </source>
</evidence>
<dbReference type="AlphaFoldDB" id="A0A7J8YIH0"/>
<accession>A0A7J8YIH0</accession>
<reference evidence="1 2" key="1">
    <citation type="journal article" date="2019" name="Genome Biol. Evol.">
        <title>Insights into the evolution of the New World diploid cottons (Gossypium, subgenus Houzingenia) based on genome sequencing.</title>
        <authorList>
            <person name="Grover C.E."/>
            <person name="Arick M.A. 2nd"/>
            <person name="Thrash A."/>
            <person name="Conover J.L."/>
            <person name="Sanders W.S."/>
            <person name="Peterson D.G."/>
            <person name="Frelichowski J.E."/>
            <person name="Scheffler J.A."/>
            <person name="Scheffler B.E."/>
            <person name="Wendel J.F."/>
        </authorList>
    </citation>
    <scope>NUCLEOTIDE SEQUENCE [LARGE SCALE GENOMIC DNA]</scope>
    <source>
        <strain evidence="1">185</strain>
        <tissue evidence="1">Leaf</tissue>
    </source>
</reference>
<evidence type="ECO:0000313" key="2">
    <source>
        <dbReference type="Proteomes" id="UP000593577"/>
    </source>
</evidence>